<organism evidence="1 2">
    <name type="scientific">Microbacterium wangchenii</name>
    <dbReference type="NCBI Taxonomy" id="2541726"/>
    <lineage>
        <taxon>Bacteria</taxon>
        <taxon>Bacillati</taxon>
        <taxon>Actinomycetota</taxon>
        <taxon>Actinomycetes</taxon>
        <taxon>Micrococcales</taxon>
        <taxon>Microbacteriaceae</taxon>
        <taxon>Microbacterium</taxon>
    </lineage>
</organism>
<evidence type="ECO:0000313" key="1">
    <source>
        <dbReference type="EMBL" id="QBR87597.1"/>
    </source>
</evidence>
<evidence type="ECO:0008006" key="3">
    <source>
        <dbReference type="Google" id="ProtNLM"/>
    </source>
</evidence>
<name>A0ABX5SQQ0_9MICO</name>
<sequence length="194" mass="18566">MIRPRPRPARRAQQQHRASAPVRMLLAALGTAGAIVLGIVAGGGTFAAWASSAPAADAVTVTAGSAALSLTPLALNATDLYPGKTVYAATTVRNDGTTPLSLSVQGSSAATTPFTSALVVSAGRGTAADCTAGKVAPTVTTPLGSPADLAQTLAPGAAATLCIGVGLPVAAPAAAAGAAAGALSLTVSGSQVSR</sequence>
<proteinExistence type="predicted"/>
<gene>
    <name evidence="1" type="ORF">E4K62_02115</name>
</gene>
<protein>
    <recommendedName>
        <fullName evidence="3">Ribosomally synthesized peptide with SipW-like signal peptide</fullName>
    </recommendedName>
</protein>
<accession>A0ABX5SQQ0</accession>
<reference evidence="1 2" key="1">
    <citation type="submission" date="2019-03" db="EMBL/GenBank/DDBJ databases">
        <authorList>
            <person name="Dong K."/>
        </authorList>
    </citation>
    <scope>NUCLEOTIDE SEQUENCE [LARGE SCALE GENOMIC DNA]</scope>
    <source>
        <strain evidence="2">dk512</strain>
    </source>
</reference>
<dbReference type="EMBL" id="CP038266">
    <property type="protein sequence ID" value="QBR87597.1"/>
    <property type="molecule type" value="Genomic_DNA"/>
</dbReference>
<dbReference type="RefSeq" id="WP_135063118.1">
    <property type="nucleotide sequence ID" value="NZ_CP038266.1"/>
</dbReference>
<keyword evidence="2" id="KW-1185">Reference proteome</keyword>
<dbReference type="Proteomes" id="UP000295748">
    <property type="component" value="Chromosome"/>
</dbReference>
<evidence type="ECO:0000313" key="2">
    <source>
        <dbReference type="Proteomes" id="UP000295748"/>
    </source>
</evidence>